<organism evidence="3 4">
    <name type="scientific">Kipferlia bialata</name>
    <dbReference type="NCBI Taxonomy" id="797122"/>
    <lineage>
        <taxon>Eukaryota</taxon>
        <taxon>Metamonada</taxon>
        <taxon>Carpediemonas-like organisms</taxon>
        <taxon>Kipferlia</taxon>
    </lineage>
</organism>
<dbReference type="AlphaFoldDB" id="A0A9K3CUC0"/>
<protein>
    <submittedName>
        <fullName evidence="3">Uncharacterized protein</fullName>
    </submittedName>
</protein>
<dbReference type="GO" id="GO:0010564">
    <property type="term" value="P:regulation of cell cycle process"/>
    <property type="evidence" value="ECO:0007669"/>
    <property type="project" value="TreeGrafter"/>
</dbReference>
<keyword evidence="1" id="KW-0175">Coiled coil</keyword>
<name>A0A9K3CUC0_9EUKA</name>
<keyword evidence="4" id="KW-1185">Reference proteome</keyword>
<feature type="compositionally biased region" description="Basic and acidic residues" evidence="2">
    <location>
        <begin position="307"/>
        <end position="320"/>
    </location>
</feature>
<dbReference type="EMBL" id="BDIP01000815">
    <property type="protein sequence ID" value="GIQ82791.1"/>
    <property type="molecule type" value="Genomic_DNA"/>
</dbReference>
<proteinExistence type="predicted"/>
<dbReference type="PANTHER" id="PTHR21574:SF0">
    <property type="entry name" value="CENTROSOMAL PROTEIN OF 120 KDA"/>
    <property type="match status" value="1"/>
</dbReference>
<sequence length="370" mass="43320">MSQLEDYDGEDTYDADRKAMQVGVAWEFEMWRRTEAAKFMEMLREKERVWEVEMNEKLEKRRQQLEAEFGEKVKQLQVQQEKVAKVIMEAEAARTSVNRKSKALDQERAAMTDKYNRTVKESERLVAAAQQEYVSKAAAERARAVASTKQAEFFKQQGDETERRRRQLSDEFDAYRRAQMETPEAALRAELRERDRDLMEAREEIAKLKGTTRSLKQQLERAVRVMQRMESDRHHQKERDVDMREREVEGIRRQCLEREAVGIINNHGTMGQGPRGKGEMDRAADLDLLKTQFDQYVRTTIQPQGRVEGEAERERERTSPTRDITATYPGTRPSVRDRDRERDRNTPPKPVRLALPSSESQVADLDGFYL</sequence>
<feature type="compositionally biased region" description="Basic and acidic residues" evidence="2">
    <location>
        <begin position="334"/>
        <end position="346"/>
    </location>
</feature>
<comment type="caution">
    <text evidence="3">The sequence shown here is derived from an EMBL/GenBank/DDBJ whole genome shotgun (WGS) entry which is preliminary data.</text>
</comment>
<evidence type="ECO:0000313" key="4">
    <source>
        <dbReference type="Proteomes" id="UP000265618"/>
    </source>
</evidence>
<dbReference type="Proteomes" id="UP000265618">
    <property type="component" value="Unassembled WGS sequence"/>
</dbReference>
<reference evidence="3 4" key="1">
    <citation type="journal article" date="2018" name="PLoS ONE">
        <title>The draft genome of Kipferlia bialata reveals reductive genome evolution in fornicate parasites.</title>
        <authorList>
            <person name="Tanifuji G."/>
            <person name="Takabayashi S."/>
            <person name="Kume K."/>
            <person name="Takagi M."/>
            <person name="Nakayama T."/>
            <person name="Kamikawa R."/>
            <person name="Inagaki Y."/>
            <person name="Hashimoto T."/>
        </authorList>
    </citation>
    <scope>NUCLEOTIDE SEQUENCE [LARGE SCALE GENOMIC DNA]</scope>
    <source>
        <strain evidence="3">NY0173</strain>
    </source>
</reference>
<gene>
    <name evidence="3" type="ORF">KIPB_003991</name>
</gene>
<feature type="coiled-coil region" evidence="1">
    <location>
        <begin position="55"/>
        <end position="82"/>
    </location>
</feature>
<dbReference type="GO" id="GO:0005815">
    <property type="term" value="C:microtubule organizing center"/>
    <property type="evidence" value="ECO:0007669"/>
    <property type="project" value="TreeGrafter"/>
</dbReference>
<dbReference type="PANTHER" id="PTHR21574">
    <property type="entry name" value="CENTROSOMAL PROTEIN OF 120 KDA"/>
    <property type="match status" value="1"/>
</dbReference>
<feature type="coiled-coil region" evidence="1">
    <location>
        <begin position="112"/>
        <end position="232"/>
    </location>
</feature>
<evidence type="ECO:0000256" key="2">
    <source>
        <dbReference type="SAM" id="MobiDB-lite"/>
    </source>
</evidence>
<feature type="region of interest" description="Disordered" evidence="2">
    <location>
        <begin position="299"/>
        <end position="359"/>
    </location>
</feature>
<evidence type="ECO:0000313" key="3">
    <source>
        <dbReference type="EMBL" id="GIQ82791.1"/>
    </source>
</evidence>
<dbReference type="InterPro" id="IPR039893">
    <property type="entry name" value="CEP120-like"/>
</dbReference>
<evidence type="ECO:0000256" key="1">
    <source>
        <dbReference type="SAM" id="Coils"/>
    </source>
</evidence>
<accession>A0A9K3CUC0</accession>